<dbReference type="InParanoid" id="D7FNJ2"/>
<comment type="subcellular location">
    <subcellularLocation>
        <location evidence="1 6">Cytoplasmic vesicle membrane</location>
        <topology evidence="1 6">Peripheral membrane protein</topology>
        <orientation evidence="1 6">Cytoplasmic side</orientation>
    </subcellularLocation>
    <subcellularLocation>
        <location evidence="6">Membrane</location>
        <location evidence="6">Coated pit</location>
        <topology evidence="6">Peripheral membrane protein</topology>
        <orientation evidence="6">Cytoplasmic side</orientation>
    </subcellularLocation>
    <text evidence="6">Cytoplasmic face of coated pits and vesicles.</text>
</comment>
<keyword evidence="5 6" id="KW-0968">Cytoplasmic vesicle</keyword>
<dbReference type="GO" id="GO:0030130">
    <property type="term" value="C:clathrin coat of trans-Golgi network vesicle"/>
    <property type="evidence" value="ECO:0007669"/>
    <property type="project" value="InterPro"/>
</dbReference>
<dbReference type="InterPro" id="IPR000996">
    <property type="entry name" value="Clathrin_L-chain"/>
</dbReference>
<dbReference type="AlphaFoldDB" id="D7FNJ2"/>
<evidence type="ECO:0000256" key="1">
    <source>
        <dbReference type="ARBA" id="ARBA00004180"/>
    </source>
</evidence>
<keyword evidence="4 6" id="KW-0168">Coated pit</keyword>
<evidence type="ECO:0000256" key="4">
    <source>
        <dbReference type="ARBA" id="ARBA00023176"/>
    </source>
</evidence>
<protein>
    <recommendedName>
        <fullName evidence="6">Clathrin light chain</fullName>
    </recommendedName>
</protein>
<dbReference type="EMBL" id="FN649727">
    <property type="protein sequence ID" value="CBJ26003.1"/>
    <property type="molecule type" value="Genomic_DNA"/>
</dbReference>
<keyword evidence="10" id="KW-1185">Reference proteome</keyword>
<dbReference type="GO" id="GO:0005198">
    <property type="term" value="F:structural molecule activity"/>
    <property type="evidence" value="ECO:0007669"/>
    <property type="project" value="InterPro"/>
</dbReference>
<dbReference type="GO" id="GO:0006886">
    <property type="term" value="P:intracellular protein transport"/>
    <property type="evidence" value="ECO:0007669"/>
    <property type="project" value="InterPro"/>
</dbReference>
<evidence type="ECO:0000256" key="7">
    <source>
        <dbReference type="SAM" id="Coils"/>
    </source>
</evidence>
<gene>
    <name evidence="9" type="ORF">Esi_0018_0075</name>
</gene>
<evidence type="ECO:0000256" key="6">
    <source>
        <dbReference type="RuleBase" id="RU363137"/>
    </source>
</evidence>
<organism evidence="9 10">
    <name type="scientific">Ectocarpus siliculosus</name>
    <name type="common">Brown alga</name>
    <name type="synonym">Conferva siliculosa</name>
    <dbReference type="NCBI Taxonomy" id="2880"/>
    <lineage>
        <taxon>Eukaryota</taxon>
        <taxon>Sar</taxon>
        <taxon>Stramenopiles</taxon>
        <taxon>Ochrophyta</taxon>
        <taxon>PX clade</taxon>
        <taxon>Phaeophyceae</taxon>
        <taxon>Ectocarpales</taxon>
        <taxon>Ectocarpaceae</taxon>
        <taxon>Ectocarpus</taxon>
    </lineage>
</organism>
<evidence type="ECO:0000256" key="3">
    <source>
        <dbReference type="ARBA" id="ARBA00023136"/>
    </source>
</evidence>
<accession>D7FNJ2</accession>
<dbReference type="GO" id="GO:0030132">
    <property type="term" value="C:clathrin coat of coated pit"/>
    <property type="evidence" value="ECO:0007669"/>
    <property type="project" value="InterPro"/>
</dbReference>
<dbReference type="STRING" id="2880.D7FNJ2"/>
<evidence type="ECO:0000313" key="9">
    <source>
        <dbReference type="EMBL" id="CBJ26003.1"/>
    </source>
</evidence>
<evidence type="ECO:0000256" key="8">
    <source>
        <dbReference type="SAM" id="MobiDB-lite"/>
    </source>
</evidence>
<dbReference type="OrthoDB" id="10452555at2759"/>
<dbReference type="GO" id="GO:0016192">
    <property type="term" value="P:vesicle-mediated transport"/>
    <property type="evidence" value="ECO:0007669"/>
    <property type="project" value="InterPro"/>
</dbReference>
<proteinExistence type="inferred from homology"/>
<feature type="compositionally biased region" description="Gly residues" evidence="8">
    <location>
        <begin position="51"/>
        <end position="90"/>
    </location>
</feature>
<feature type="coiled-coil region" evidence="7">
    <location>
        <begin position="122"/>
        <end position="154"/>
    </location>
</feature>
<feature type="compositionally biased region" description="Gly residues" evidence="8">
    <location>
        <begin position="221"/>
        <end position="232"/>
    </location>
</feature>
<evidence type="ECO:0000256" key="2">
    <source>
        <dbReference type="ARBA" id="ARBA00005263"/>
    </source>
</evidence>
<evidence type="ECO:0000313" key="10">
    <source>
        <dbReference type="Proteomes" id="UP000002630"/>
    </source>
</evidence>
<dbReference type="Pfam" id="PF01086">
    <property type="entry name" value="Clathrin_lg_ch"/>
    <property type="match status" value="1"/>
</dbReference>
<evidence type="ECO:0000256" key="5">
    <source>
        <dbReference type="ARBA" id="ARBA00023329"/>
    </source>
</evidence>
<dbReference type="Proteomes" id="UP000002630">
    <property type="component" value="Linkage Group LG02"/>
</dbReference>
<feature type="region of interest" description="Disordered" evidence="8">
    <location>
        <begin position="1"/>
        <end position="90"/>
    </location>
</feature>
<name>D7FNJ2_ECTSI</name>
<feature type="compositionally biased region" description="Low complexity" evidence="8">
    <location>
        <begin position="17"/>
        <end position="29"/>
    </location>
</feature>
<reference evidence="9 10" key="1">
    <citation type="journal article" date="2010" name="Nature">
        <title>The Ectocarpus genome and the independent evolution of multicellularity in brown algae.</title>
        <authorList>
            <person name="Cock J.M."/>
            <person name="Sterck L."/>
            <person name="Rouze P."/>
            <person name="Scornet D."/>
            <person name="Allen A.E."/>
            <person name="Amoutzias G."/>
            <person name="Anthouard V."/>
            <person name="Artiguenave F."/>
            <person name="Aury J.M."/>
            <person name="Badger J.H."/>
            <person name="Beszteri B."/>
            <person name="Billiau K."/>
            <person name="Bonnet E."/>
            <person name="Bothwell J.H."/>
            <person name="Bowler C."/>
            <person name="Boyen C."/>
            <person name="Brownlee C."/>
            <person name="Carrano C.J."/>
            <person name="Charrier B."/>
            <person name="Cho G.Y."/>
            <person name="Coelho S.M."/>
            <person name="Collen J."/>
            <person name="Corre E."/>
            <person name="Da Silva C."/>
            <person name="Delage L."/>
            <person name="Delaroque N."/>
            <person name="Dittami S.M."/>
            <person name="Doulbeau S."/>
            <person name="Elias M."/>
            <person name="Farnham G."/>
            <person name="Gachon C.M."/>
            <person name="Gschloessl B."/>
            <person name="Heesch S."/>
            <person name="Jabbari K."/>
            <person name="Jubin C."/>
            <person name="Kawai H."/>
            <person name="Kimura K."/>
            <person name="Kloareg B."/>
            <person name="Kupper F.C."/>
            <person name="Lang D."/>
            <person name="Le Bail A."/>
            <person name="Leblanc C."/>
            <person name="Lerouge P."/>
            <person name="Lohr M."/>
            <person name="Lopez P.J."/>
            <person name="Martens C."/>
            <person name="Maumus F."/>
            <person name="Michel G."/>
            <person name="Miranda-Saavedra D."/>
            <person name="Morales J."/>
            <person name="Moreau H."/>
            <person name="Motomura T."/>
            <person name="Nagasato C."/>
            <person name="Napoli C.A."/>
            <person name="Nelson D.R."/>
            <person name="Nyvall-Collen P."/>
            <person name="Peters A.F."/>
            <person name="Pommier C."/>
            <person name="Potin P."/>
            <person name="Poulain J."/>
            <person name="Quesneville H."/>
            <person name="Read B."/>
            <person name="Rensing S.A."/>
            <person name="Ritter A."/>
            <person name="Rousvoal S."/>
            <person name="Samanta M."/>
            <person name="Samson G."/>
            <person name="Schroeder D.C."/>
            <person name="Segurens B."/>
            <person name="Strittmatter M."/>
            <person name="Tonon T."/>
            <person name="Tregear J.W."/>
            <person name="Valentin K."/>
            <person name="von Dassow P."/>
            <person name="Yamagishi T."/>
            <person name="Van de Peer Y."/>
            <person name="Wincker P."/>
        </authorList>
    </citation>
    <scope>NUCLEOTIDE SEQUENCE [LARGE SCALE GENOMIC DNA]</scope>
    <source>
        <strain evidence="10">Ec32 / CCAP1310/4</strain>
    </source>
</reference>
<sequence length="275" mass="27576">MSGEDPFFPDATGGSSGEAADPGAAASAGFVDAGSPPPVAYGMQETAAYDLGGGGGGDQFGVVGDGEQFGGGGGGGEGLGEGGGLGGGGGDHFEGVPLQASSTPYQPKPTDPCSLEEAAGVMEEAQSQFDAVVKERAEKEAAKAAEVKRLAEEELDGFYDGRTDEVARRQARSREQEETFLKGVSASIEESTSNPWARICDLVDLKKPVISAKSSFSAGAGASGGGGGGGSRKGSATAQSGMEEEEVFRATEKMRSLIIQMKADTAESNAGGDTG</sequence>
<dbReference type="EMBL" id="FN648291">
    <property type="protein sequence ID" value="CBJ26003.1"/>
    <property type="molecule type" value="Genomic_DNA"/>
</dbReference>
<keyword evidence="3 6" id="KW-0472">Membrane</keyword>
<keyword evidence="7" id="KW-0175">Coiled coil</keyword>
<comment type="function">
    <text evidence="6">Clathrin is the major protein of the polyhedral coat of coated pits and vesicles.</text>
</comment>
<comment type="similarity">
    <text evidence="2 6">Belongs to the clathrin light chain family.</text>
</comment>
<feature type="region of interest" description="Disordered" evidence="8">
    <location>
        <begin position="216"/>
        <end position="253"/>
    </location>
</feature>